<protein>
    <recommendedName>
        <fullName evidence="6">HORMA domain-containing protein</fullName>
    </recommendedName>
</protein>
<evidence type="ECO:0000256" key="4">
    <source>
        <dbReference type="ARBA" id="ARBA00023242"/>
    </source>
</evidence>
<evidence type="ECO:0000256" key="5">
    <source>
        <dbReference type="ARBA" id="ARBA00023254"/>
    </source>
</evidence>
<comment type="subcellular location">
    <subcellularLocation>
        <location evidence="2">Chromosome</location>
    </subcellularLocation>
    <subcellularLocation>
        <location evidence="1">Nucleus</location>
    </subcellularLocation>
</comment>
<keyword evidence="8" id="KW-1185">Reference proteome</keyword>
<dbReference type="InterPro" id="IPR036570">
    <property type="entry name" value="HORMA_dom_sf"/>
</dbReference>
<sequence length="501" mass="57158">MEMDVEGRRRRGRPKLRWKDRLKEDLRERQLEEEQWSSMFPAIQHSEQGSADHVKMLIFVGFSCITFLRNIFPKEAYEIYNMDDVLVSLISEDNNRLCPKMFVELLYSAFEAIDKKYLRELSLVISDENCAIAQEVYTFSIQYHTNGNLSLATYVDNKRRDVNRKLHIKHSTLDLIQNIMMLTQSMSLLPKEITLCFYLSYYNNVTPKGYEPRGYSSVTSLNIGLHDTCFLQYGSVKTLFHSLQLYSLVKQTLAEHLLLKGSSQDQKVARANSERKKKTNNNVNHVPGLRCVKPRGSGKKRIIKTLASISSLPVTLVSCQKDVESPLIKLSSEWKSASQCETNDTTTKTHNVSKSTSVRYSCSPSIMVSELSGFLIQSDMNCPCGLGGEEDIMLLCNHCGFYQHGVCFGILNSRDIPMTHVCERCAQIGRSCTDSFLQKSSTQLVREFCTLRRIYAHLSKVRGRHTIGSLSQKFGLSRGLERRISAILKKEKAFFINDQPS</sequence>
<dbReference type="InterPro" id="IPR011011">
    <property type="entry name" value="Znf_FYVE_PHD"/>
</dbReference>
<keyword evidence="5" id="KW-0469">Meiosis</keyword>
<evidence type="ECO:0000256" key="3">
    <source>
        <dbReference type="ARBA" id="ARBA00022454"/>
    </source>
</evidence>
<dbReference type="InterPro" id="IPR003511">
    <property type="entry name" value="HORMA_dom"/>
</dbReference>
<evidence type="ECO:0000313" key="8">
    <source>
        <dbReference type="Proteomes" id="UP001381693"/>
    </source>
</evidence>
<dbReference type="PANTHER" id="PTHR48225:SF7">
    <property type="entry name" value="MEIOSIS-SPECIFIC PROTEIN HOP1"/>
    <property type="match status" value="1"/>
</dbReference>
<dbReference type="PANTHER" id="PTHR48225">
    <property type="entry name" value="HORMA DOMAIN-CONTAINING PROTEIN 1"/>
    <property type="match status" value="1"/>
</dbReference>
<comment type="caution">
    <text evidence="7">The sequence shown here is derived from an EMBL/GenBank/DDBJ whole genome shotgun (WGS) entry which is preliminary data.</text>
</comment>
<keyword evidence="3" id="KW-0158">Chromosome</keyword>
<dbReference type="Proteomes" id="UP001381693">
    <property type="component" value="Unassembled WGS sequence"/>
</dbReference>
<accession>A0AAN8ZYG2</accession>
<dbReference type="PROSITE" id="PS50815">
    <property type="entry name" value="HORMA"/>
    <property type="match status" value="1"/>
</dbReference>
<feature type="domain" description="HORMA" evidence="6">
    <location>
        <begin position="48"/>
        <end position="247"/>
    </location>
</feature>
<proteinExistence type="predicted"/>
<dbReference type="Gene3D" id="3.30.900.10">
    <property type="entry name" value="HORMA domain"/>
    <property type="match status" value="1"/>
</dbReference>
<dbReference type="InterPro" id="IPR013083">
    <property type="entry name" value="Znf_RING/FYVE/PHD"/>
</dbReference>
<dbReference type="InterPro" id="IPR051294">
    <property type="entry name" value="HORMA_MeioticProgression"/>
</dbReference>
<keyword evidence="4" id="KW-0539">Nucleus</keyword>
<dbReference type="AlphaFoldDB" id="A0AAN8ZYG2"/>
<dbReference type="GO" id="GO:0051321">
    <property type="term" value="P:meiotic cell cycle"/>
    <property type="evidence" value="ECO:0007669"/>
    <property type="project" value="UniProtKB-KW"/>
</dbReference>
<dbReference type="Pfam" id="PF02301">
    <property type="entry name" value="HORMA"/>
    <property type="match status" value="1"/>
</dbReference>
<organism evidence="7 8">
    <name type="scientific">Halocaridina rubra</name>
    <name type="common">Hawaiian red shrimp</name>
    <dbReference type="NCBI Taxonomy" id="373956"/>
    <lineage>
        <taxon>Eukaryota</taxon>
        <taxon>Metazoa</taxon>
        <taxon>Ecdysozoa</taxon>
        <taxon>Arthropoda</taxon>
        <taxon>Crustacea</taxon>
        <taxon>Multicrustacea</taxon>
        <taxon>Malacostraca</taxon>
        <taxon>Eumalacostraca</taxon>
        <taxon>Eucarida</taxon>
        <taxon>Decapoda</taxon>
        <taxon>Pleocyemata</taxon>
        <taxon>Caridea</taxon>
        <taxon>Atyoidea</taxon>
        <taxon>Atyidae</taxon>
        <taxon>Halocaridina</taxon>
    </lineage>
</organism>
<reference evidence="7 8" key="1">
    <citation type="submission" date="2023-11" db="EMBL/GenBank/DDBJ databases">
        <title>Halocaridina rubra genome assembly.</title>
        <authorList>
            <person name="Smith C."/>
        </authorList>
    </citation>
    <scope>NUCLEOTIDE SEQUENCE [LARGE SCALE GENOMIC DNA]</scope>
    <source>
        <strain evidence="7">EP-1</strain>
        <tissue evidence="7">Whole</tissue>
    </source>
</reference>
<dbReference type="GO" id="GO:0005634">
    <property type="term" value="C:nucleus"/>
    <property type="evidence" value="ECO:0007669"/>
    <property type="project" value="UniProtKB-SubCell"/>
</dbReference>
<dbReference type="Gene3D" id="3.30.40.10">
    <property type="entry name" value="Zinc/RING finger domain, C3HC4 (zinc finger)"/>
    <property type="match status" value="1"/>
</dbReference>
<evidence type="ECO:0000259" key="6">
    <source>
        <dbReference type="PROSITE" id="PS50815"/>
    </source>
</evidence>
<evidence type="ECO:0000256" key="1">
    <source>
        <dbReference type="ARBA" id="ARBA00004123"/>
    </source>
</evidence>
<gene>
    <name evidence="7" type="ORF">SK128_007195</name>
</gene>
<name>A0AAN8ZYG2_HALRR</name>
<evidence type="ECO:0000256" key="2">
    <source>
        <dbReference type="ARBA" id="ARBA00004286"/>
    </source>
</evidence>
<dbReference type="EMBL" id="JAXCGZ010020773">
    <property type="protein sequence ID" value="KAK7065485.1"/>
    <property type="molecule type" value="Genomic_DNA"/>
</dbReference>
<evidence type="ECO:0000313" key="7">
    <source>
        <dbReference type="EMBL" id="KAK7065485.1"/>
    </source>
</evidence>
<dbReference type="GO" id="GO:0005694">
    <property type="term" value="C:chromosome"/>
    <property type="evidence" value="ECO:0007669"/>
    <property type="project" value="UniProtKB-SubCell"/>
</dbReference>
<dbReference type="SUPFAM" id="SSF56019">
    <property type="entry name" value="The spindle assembly checkpoint protein mad2"/>
    <property type="match status" value="1"/>
</dbReference>
<dbReference type="SUPFAM" id="SSF57903">
    <property type="entry name" value="FYVE/PHD zinc finger"/>
    <property type="match status" value="1"/>
</dbReference>